<dbReference type="GO" id="GO:0070181">
    <property type="term" value="F:small ribosomal subunit rRNA binding"/>
    <property type="evidence" value="ECO:0007669"/>
    <property type="project" value="TreeGrafter"/>
</dbReference>
<dbReference type="PANTHER" id="PTHR13479:SF66">
    <property type="entry name" value="LARGE RIBOSOMAL SUBUNIT PROTEIN ML66"/>
    <property type="match status" value="1"/>
</dbReference>
<dbReference type="Gene3D" id="4.10.640.10">
    <property type="entry name" value="Ribosomal protein S18"/>
    <property type="match status" value="1"/>
</dbReference>
<name>A0AAW0IH26_MYOGA</name>
<evidence type="ECO:0000313" key="9">
    <source>
        <dbReference type="Proteomes" id="UP001488838"/>
    </source>
</evidence>
<dbReference type="GO" id="GO:0032543">
    <property type="term" value="P:mitochondrial translation"/>
    <property type="evidence" value="ECO:0007669"/>
    <property type="project" value="TreeGrafter"/>
</dbReference>
<reference evidence="8 9" key="1">
    <citation type="journal article" date="2023" name="bioRxiv">
        <title>Conserved and derived expression patterns and positive selection on dental genes reveal complex evolutionary context of ever-growing rodent molars.</title>
        <authorList>
            <person name="Calamari Z.T."/>
            <person name="Song A."/>
            <person name="Cohen E."/>
            <person name="Akter M."/>
            <person name="Roy R.D."/>
            <person name="Hallikas O."/>
            <person name="Christensen M.M."/>
            <person name="Li P."/>
            <person name="Marangoni P."/>
            <person name="Jernvall J."/>
            <person name="Klein O.D."/>
        </authorList>
    </citation>
    <scope>NUCLEOTIDE SEQUENCE [LARGE SCALE GENOMIC DNA]</scope>
    <source>
        <strain evidence="8">V071</strain>
    </source>
</reference>
<dbReference type="SUPFAM" id="SSF46911">
    <property type="entry name" value="Ribosomal protein S18"/>
    <property type="match status" value="1"/>
</dbReference>
<dbReference type="FunFam" id="4.10.640.10:FF:000011">
    <property type="entry name" value="28S ribosomal protein S18a, mitochondrial"/>
    <property type="match status" value="1"/>
</dbReference>
<protein>
    <recommendedName>
        <fullName evidence="7">Large ribosomal subunit protein mL66</fullName>
    </recommendedName>
</protein>
<keyword evidence="4" id="KW-0496">Mitochondrion</keyword>
<comment type="subcellular location">
    <subcellularLocation>
        <location evidence="1">Mitochondrion</location>
    </subcellularLocation>
</comment>
<keyword evidence="2" id="KW-0809">Transit peptide</keyword>
<organism evidence="8 9">
    <name type="scientific">Myodes glareolus</name>
    <name type="common">Bank vole</name>
    <name type="synonym">Clethrionomys glareolus</name>
    <dbReference type="NCBI Taxonomy" id="447135"/>
    <lineage>
        <taxon>Eukaryota</taxon>
        <taxon>Metazoa</taxon>
        <taxon>Chordata</taxon>
        <taxon>Craniata</taxon>
        <taxon>Vertebrata</taxon>
        <taxon>Euteleostomi</taxon>
        <taxon>Mammalia</taxon>
        <taxon>Eutheria</taxon>
        <taxon>Euarchontoglires</taxon>
        <taxon>Glires</taxon>
        <taxon>Rodentia</taxon>
        <taxon>Myomorpha</taxon>
        <taxon>Muroidea</taxon>
        <taxon>Cricetidae</taxon>
        <taxon>Arvicolinae</taxon>
        <taxon>Myodes</taxon>
    </lineage>
</organism>
<evidence type="ECO:0000256" key="3">
    <source>
        <dbReference type="ARBA" id="ARBA00022980"/>
    </source>
</evidence>
<evidence type="ECO:0000256" key="6">
    <source>
        <dbReference type="ARBA" id="ARBA00061060"/>
    </source>
</evidence>
<evidence type="ECO:0000256" key="5">
    <source>
        <dbReference type="ARBA" id="ARBA00023274"/>
    </source>
</evidence>
<dbReference type="Pfam" id="PF01084">
    <property type="entry name" value="Ribosomal_S18"/>
    <property type="match status" value="1"/>
</dbReference>
<dbReference type="Proteomes" id="UP001488838">
    <property type="component" value="Unassembled WGS sequence"/>
</dbReference>
<dbReference type="GO" id="GO:0005763">
    <property type="term" value="C:mitochondrial small ribosomal subunit"/>
    <property type="evidence" value="ECO:0007669"/>
    <property type="project" value="TreeGrafter"/>
</dbReference>
<evidence type="ECO:0000256" key="1">
    <source>
        <dbReference type="ARBA" id="ARBA00004173"/>
    </source>
</evidence>
<keyword evidence="9" id="KW-1185">Reference proteome</keyword>
<dbReference type="InterPro" id="IPR036870">
    <property type="entry name" value="Ribosomal_bS18_sf"/>
</dbReference>
<dbReference type="GO" id="GO:0003735">
    <property type="term" value="F:structural constituent of ribosome"/>
    <property type="evidence" value="ECO:0007669"/>
    <property type="project" value="InterPro"/>
</dbReference>
<gene>
    <name evidence="8" type="ORF">U0070_000627</name>
</gene>
<comment type="caution">
    <text evidence="8">The sequence shown here is derived from an EMBL/GenBank/DDBJ whole genome shotgun (WGS) entry which is preliminary data.</text>
</comment>
<dbReference type="EMBL" id="JBBHLL010000133">
    <property type="protein sequence ID" value="KAK7813577.1"/>
    <property type="molecule type" value="Genomic_DNA"/>
</dbReference>
<dbReference type="PANTHER" id="PTHR13479">
    <property type="entry name" value="30S RIBOSOMAL PROTEIN S18"/>
    <property type="match status" value="1"/>
</dbReference>
<keyword evidence="5" id="KW-0687">Ribonucleoprotein</keyword>
<comment type="similarity">
    <text evidence="6">Belongs to the bacterial ribosomal protein bS18 family. Mitochondrion-specific ribosomal protein mL66 subfamily.</text>
</comment>
<proteinExistence type="inferred from homology"/>
<sequence>MAALRALVSGCGRQLQIAGQCPIGCRWNRKHKRNSEDVLLPSQFIRPHTGMLPRSVTGLCLEEHRKIKKCVKMAHQAGLFPDHRPRLPEVSLSKNKPKLNRYLTHWAPSSVKPIYEKGHRWD</sequence>
<evidence type="ECO:0000256" key="2">
    <source>
        <dbReference type="ARBA" id="ARBA00022946"/>
    </source>
</evidence>
<accession>A0AAW0IH26</accession>
<evidence type="ECO:0000313" key="8">
    <source>
        <dbReference type="EMBL" id="KAK7813577.1"/>
    </source>
</evidence>
<evidence type="ECO:0000256" key="4">
    <source>
        <dbReference type="ARBA" id="ARBA00023128"/>
    </source>
</evidence>
<dbReference type="GO" id="GO:0005743">
    <property type="term" value="C:mitochondrial inner membrane"/>
    <property type="evidence" value="ECO:0007669"/>
    <property type="project" value="UniProtKB-ARBA"/>
</dbReference>
<evidence type="ECO:0000256" key="7">
    <source>
        <dbReference type="ARBA" id="ARBA00071652"/>
    </source>
</evidence>
<keyword evidence="3" id="KW-0689">Ribosomal protein</keyword>
<dbReference type="AlphaFoldDB" id="A0AAW0IH26"/>
<dbReference type="InterPro" id="IPR001648">
    <property type="entry name" value="Ribosomal_bS18"/>
</dbReference>